<accession>A1VVQ7</accession>
<gene>
    <name evidence="1" type="ordered locus">Pnap_4459</name>
</gene>
<dbReference type="HOGENOM" id="CLU_1509282_0_0_4"/>
<dbReference type="KEGG" id="pna:Pnap_4459"/>
<organism evidence="1 2">
    <name type="scientific">Polaromonas naphthalenivorans (strain CJ2)</name>
    <dbReference type="NCBI Taxonomy" id="365044"/>
    <lineage>
        <taxon>Bacteria</taxon>
        <taxon>Pseudomonadati</taxon>
        <taxon>Pseudomonadota</taxon>
        <taxon>Betaproteobacteria</taxon>
        <taxon>Burkholderiales</taxon>
        <taxon>Comamonadaceae</taxon>
        <taxon>Polaromonas</taxon>
    </lineage>
</organism>
<sequence>MSNDKGFDAWYRDADMPEQRNGKWFDLETGLSFEDSYFNDVASPSTRTKMSSTAITARAAASKFGGKALTGTKKQKEWGEKIRSELVQKLTPAQAEILVRYYPTAKFWIENRATPNLGAAAEEAHALIMQGHQLLLQADAELVCEGRYIKSFGRYHEIMAERSKVRDRLHQILVLPKH</sequence>
<evidence type="ECO:0000313" key="1">
    <source>
        <dbReference type="EMBL" id="ABM39735.1"/>
    </source>
</evidence>
<reference evidence="2" key="1">
    <citation type="journal article" date="2009" name="Environ. Microbiol.">
        <title>The genome of Polaromonas naphthalenivorans strain CJ2, isolated from coal tar-contaminated sediment, reveals physiological and metabolic versatility and evolution through extensive horizontal gene transfer.</title>
        <authorList>
            <person name="Yagi J.M."/>
            <person name="Sims D."/>
            <person name="Brettin T."/>
            <person name="Bruce D."/>
            <person name="Madsen E.L."/>
        </authorList>
    </citation>
    <scope>NUCLEOTIDE SEQUENCE [LARGE SCALE GENOMIC DNA]</scope>
    <source>
        <strain evidence="2">CJ2</strain>
        <plasmid evidence="2">Plasmid pPNAP02</plasmid>
    </source>
</reference>
<dbReference type="AlphaFoldDB" id="A1VVQ7"/>
<protein>
    <submittedName>
        <fullName evidence="1">Uncharacterized protein</fullName>
    </submittedName>
</protein>
<evidence type="ECO:0000313" key="2">
    <source>
        <dbReference type="Proteomes" id="UP000000644"/>
    </source>
</evidence>
<geneLocation type="plasmid" evidence="1 2">
    <name>pPNAP02</name>
</geneLocation>
<dbReference type="Proteomes" id="UP000000644">
    <property type="component" value="Plasmid pPNAP02"/>
</dbReference>
<keyword evidence="2" id="KW-1185">Reference proteome</keyword>
<proteinExistence type="predicted"/>
<keyword evidence="1" id="KW-0614">Plasmid</keyword>
<dbReference type="RefSeq" id="WP_011798230.1">
    <property type="nucleotide sequence ID" value="NC_008758.1"/>
</dbReference>
<dbReference type="EMBL" id="CP000531">
    <property type="protein sequence ID" value="ABM39735.1"/>
    <property type="molecule type" value="Genomic_DNA"/>
</dbReference>
<name>A1VVQ7_POLNA</name>